<dbReference type="PANTHER" id="PTHR28629:SF4">
    <property type="entry name" value="TRIOKINASE_FMN CYCLASE"/>
    <property type="match status" value="1"/>
</dbReference>
<keyword evidence="12" id="KW-0170">Cobalt</keyword>
<dbReference type="InterPro" id="IPR050861">
    <property type="entry name" value="Dihydroxyacetone_Kinase"/>
</dbReference>
<dbReference type="Gene3D" id="1.25.40.340">
    <property type="match status" value="1"/>
</dbReference>
<feature type="domain" description="DhaK" evidence="23">
    <location>
        <begin position="10"/>
        <end position="337"/>
    </location>
</feature>
<evidence type="ECO:0000256" key="17">
    <source>
        <dbReference type="ARBA" id="ARBA00048526"/>
    </source>
</evidence>
<dbReference type="FunFam" id="3.40.50.10440:FF:000001">
    <property type="entry name" value="Dihydroxyacetone kinase, DhaK subunit"/>
    <property type="match status" value="1"/>
</dbReference>
<dbReference type="NCBIfam" id="TIGR02361">
    <property type="entry name" value="dak_ATP"/>
    <property type="match status" value="1"/>
</dbReference>
<evidence type="ECO:0000259" key="23">
    <source>
        <dbReference type="PROSITE" id="PS51481"/>
    </source>
</evidence>
<name>A0AAE0R9L2_9TELE</name>
<dbReference type="NCBIfam" id="NF011049">
    <property type="entry name" value="PRK14479.1"/>
    <property type="match status" value="1"/>
</dbReference>
<dbReference type="SUPFAM" id="SSF82919">
    <property type="entry name" value="Zn-finger domain of Sec23/24"/>
    <property type="match status" value="1"/>
</dbReference>
<feature type="compositionally biased region" description="Pro residues" evidence="21">
    <location>
        <begin position="628"/>
        <end position="640"/>
    </location>
</feature>
<dbReference type="Proteomes" id="UP001274896">
    <property type="component" value="Unassembled WGS sequence"/>
</dbReference>
<comment type="cofactor">
    <cofactor evidence="1">
        <name>Co(2+)</name>
        <dbReference type="ChEBI" id="CHEBI:48828"/>
    </cofactor>
</comment>
<comment type="pathway">
    <text evidence="2">Polyol metabolism; glycerol fermentation; glycerone phosphate from glycerol (oxidative route): step 2/2.</text>
</comment>
<feature type="active site" description="Tele-hemiaminal-histidine intermediate" evidence="19">
    <location>
        <position position="222"/>
    </location>
</feature>
<dbReference type="Gene3D" id="3.30.1180.20">
    <property type="entry name" value="Dihydroxyacetone kinase, domain 2"/>
    <property type="match status" value="1"/>
</dbReference>
<keyword evidence="9" id="KW-0547">Nucleotide-binding</keyword>
<dbReference type="GO" id="GO:0006888">
    <property type="term" value="P:endoplasmic reticulum to Golgi vesicle-mediated transport"/>
    <property type="evidence" value="ECO:0007669"/>
    <property type="project" value="InterPro"/>
</dbReference>
<dbReference type="FunFam" id="1.25.40.340:FF:000001">
    <property type="entry name" value="Dihydroxyacetone kinase 1"/>
    <property type="match status" value="1"/>
</dbReference>
<feature type="binding site" evidence="20">
    <location>
        <position position="115"/>
    </location>
    <ligand>
        <name>substrate</name>
    </ligand>
</feature>
<comment type="catalytic activity">
    <reaction evidence="18">
        <text>dihydroxyacetone + ATP = dihydroxyacetone phosphate + ADP + H(+)</text>
        <dbReference type="Rhea" id="RHEA:15773"/>
        <dbReference type="ChEBI" id="CHEBI:15378"/>
        <dbReference type="ChEBI" id="CHEBI:16016"/>
        <dbReference type="ChEBI" id="CHEBI:30616"/>
        <dbReference type="ChEBI" id="CHEBI:57642"/>
        <dbReference type="ChEBI" id="CHEBI:456216"/>
        <dbReference type="EC" id="2.7.1.29"/>
    </reaction>
</comment>
<dbReference type="Pfam" id="PF02733">
    <property type="entry name" value="Dak1"/>
    <property type="match status" value="1"/>
</dbReference>
<reference evidence="24" key="1">
    <citation type="submission" date="2023-06" db="EMBL/GenBank/DDBJ databases">
        <title>Male Hemibagrus guttatus genome.</title>
        <authorList>
            <person name="Bian C."/>
        </authorList>
    </citation>
    <scope>NUCLEOTIDE SEQUENCE</scope>
    <source>
        <strain evidence="24">Male_cb2023</strain>
        <tissue evidence="24">Muscle</tissue>
    </source>
</reference>
<evidence type="ECO:0000256" key="5">
    <source>
        <dbReference type="ARBA" id="ARBA00012110"/>
    </source>
</evidence>
<feature type="domain" description="DhaL" evidence="22">
    <location>
        <begin position="372"/>
        <end position="572"/>
    </location>
</feature>
<dbReference type="InterPro" id="IPR004006">
    <property type="entry name" value="DhaK_dom"/>
</dbReference>
<dbReference type="InterPro" id="IPR004007">
    <property type="entry name" value="DhaL_dom"/>
</dbReference>
<organism evidence="24 25">
    <name type="scientific">Hemibagrus guttatus</name>
    <dbReference type="NCBI Taxonomy" id="175788"/>
    <lineage>
        <taxon>Eukaryota</taxon>
        <taxon>Metazoa</taxon>
        <taxon>Chordata</taxon>
        <taxon>Craniata</taxon>
        <taxon>Vertebrata</taxon>
        <taxon>Euteleostomi</taxon>
        <taxon>Actinopterygii</taxon>
        <taxon>Neopterygii</taxon>
        <taxon>Teleostei</taxon>
        <taxon>Ostariophysi</taxon>
        <taxon>Siluriformes</taxon>
        <taxon>Bagridae</taxon>
        <taxon>Hemibagrus</taxon>
    </lineage>
</organism>
<dbReference type="GO" id="GO:0008270">
    <property type="term" value="F:zinc ion binding"/>
    <property type="evidence" value="ECO:0007669"/>
    <property type="project" value="InterPro"/>
</dbReference>
<dbReference type="EMBL" id="JAUCMX010000005">
    <property type="protein sequence ID" value="KAK3546638.1"/>
    <property type="molecule type" value="Genomic_DNA"/>
</dbReference>
<accession>A0AAE0R9L2</accession>
<gene>
    <name evidence="24" type="ORF">QTP70_031436</name>
</gene>
<dbReference type="GO" id="GO:0005524">
    <property type="term" value="F:ATP binding"/>
    <property type="evidence" value="ECO:0007669"/>
    <property type="project" value="UniProtKB-KW"/>
</dbReference>
<evidence type="ECO:0000256" key="3">
    <source>
        <dbReference type="ARBA" id="ARBA00008757"/>
    </source>
</evidence>
<dbReference type="GO" id="GO:0005829">
    <property type="term" value="C:cytosol"/>
    <property type="evidence" value="ECO:0007669"/>
    <property type="project" value="TreeGrafter"/>
</dbReference>
<dbReference type="SMART" id="SM01120">
    <property type="entry name" value="Dak2"/>
    <property type="match status" value="1"/>
</dbReference>
<comment type="similarity">
    <text evidence="3">Belongs to the dihydroxyacetone kinase (DAK) family.</text>
</comment>
<comment type="caution">
    <text evidence="24">The sequence shown here is derived from an EMBL/GenBank/DDBJ whole genome shotgun (WGS) entry which is preliminary data.</text>
</comment>
<protein>
    <recommendedName>
        <fullName evidence="7">Triokinase/FMN cyclase</fullName>
        <ecNumber evidence="5">2.7.1.28</ecNumber>
        <ecNumber evidence="4">2.7.1.29</ecNumber>
        <ecNumber evidence="6">4.6.1.15</ecNumber>
    </recommendedName>
    <alternativeName>
        <fullName evidence="13">Bifunctional ATP-dependent dihydroxyacetone kinase/FAD-AMP lyase (cyclizing)</fullName>
    </alternativeName>
</protein>
<dbReference type="GO" id="GO:0004371">
    <property type="term" value="F:glycerone kinase activity"/>
    <property type="evidence" value="ECO:0007669"/>
    <property type="project" value="UniProtKB-EC"/>
</dbReference>
<evidence type="ECO:0000256" key="21">
    <source>
        <dbReference type="SAM" id="MobiDB-lite"/>
    </source>
</evidence>
<dbReference type="Gene3D" id="3.40.50.10440">
    <property type="entry name" value="Dihydroxyacetone kinase, domain 1"/>
    <property type="match status" value="1"/>
</dbReference>
<evidence type="ECO:0000256" key="7">
    <source>
        <dbReference type="ARBA" id="ARBA00018932"/>
    </source>
</evidence>
<feature type="region of interest" description="Disordered" evidence="21">
    <location>
        <begin position="625"/>
        <end position="658"/>
    </location>
</feature>
<evidence type="ECO:0000256" key="13">
    <source>
        <dbReference type="ARBA" id="ARBA00032426"/>
    </source>
</evidence>
<dbReference type="PANTHER" id="PTHR28629">
    <property type="entry name" value="TRIOKINASE/FMN CYCLASE"/>
    <property type="match status" value="1"/>
</dbReference>
<evidence type="ECO:0000256" key="15">
    <source>
        <dbReference type="ARBA" id="ARBA00046681"/>
    </source>
</evidence>
<dbReference type="InterPro" id="IPR036174">
    <property type="entry name" value="Znf_Sec23_Sec24_sf"/>
</dbReference>
<keyword evidence="25" id="KW-1185">Reference proteome</keyword>
<comment type="subunit">
    <text evidence="15">Homodimer. Interacts with IFIH1 (via the CARD domains), the interaction is inhibited by viral infection.</text>
</comment>
<dbReference type="SUPFAM" id="SSF82549">
    <property type="entry name" value="DAK1/DegV-like"/>
    <property type="match status" value="1"/>
</dbReference>
<evidence type="ECO:0000256" key="8">
    <source>
        <dbReference type="ARBA" id="ARBA00022679"/>
    </source>
</evidence>
<dbReference type="EC" id="2.7.1.29" evidence="4"/>
<evidence type="ECO:0000256" key="12">
    <source>
        <dbReference type="ARBA" id="ARBA00023285"/>
    </source>
</evidence>
<dbReference type="PROSITE" id="PS51481">
    <property type="entry name" value="DHAK"/>
    <property type="match status" value="1"/>
</dbReference>
<dbReference type="InterPro" id="IPR036117">
    <property type="entry name" value="DhaL_dom_sf"/>
</dbReference>
<evidence type="ECO:0000256" key="19">
    <source>
        <dbReference type="PIRSR" id="PIRSR612734-1"/>
    </source>
</evidence>
<dbReference type="Gene3D" id="3.40.50.410">
    <property type="entry name" value="von Willebrand factor, type A domain"/>
    <property type="match status" value="1"/>
</dbReference>
<keyword evidence="11" id="KW-0067">ATP-binding</keyword>
<comment type="function">
    <text evidence="14">Catalyzes both the phosphorylation of dihydroxyacetone and of glyceraldehyde, and the splitting of ribonucleoside diphosphate-X compounds among which FAD is the best substrate. Represses IFIH1-mediated cellular antiviral response.</text>
</comment>
<evidence type="ECO:0000256" key="4">
    <source>
        <dbReference type="ARBA" id="ARBA00012107"/>
    </source>
</evidence>
<keyword evidence="8" id="KW-0808">Transferase</keyword>
<comment type="catalytic activity">
    <reaction evidence="17">
        <text>FAD = riboflavin cyclic-4',5'-phosphate + AMP + H(+)</text>
        <dbReference type="Rhea" id="RHEA:13729"/>
        <dbReference type="ChEBI" id="CHEBI:15378"/>
        <dbReference type="ChEBI" id="CHEBI:57692"/>
        <dbReference type="ChEBI" id="CHEBI:76202"/>
        <dbReference type="ChEBI" id="CHEBI:456215"/>
        <dbReference type="EC" id="4.6.1.15"/>
    </reaction>
</comment>
<feature type="binding site" evidence="20">
    <location>
        <position position="110"/>
    </location>
    <ligand>
        <name>substrate</name>
    </ligand>
</feature>
<keyword evidence="10" id="KW-0418">Kinase</keyword>
<dbReference type="AlphaFoldDB" id="A0AAE0R9L2"/>
<dbReference type="EC" id="2.7.1.28" evidence="5"/>
<evidence type="ECO:0000313" key="25">
    <source>
        <dbReference type="Proteomes" id="UP001274896"/>
    </source>
</evidence>
<dbReference type="GO" id="GO:0030127">
    <property type="term" value="C:COPII vesicle coat"/>
    <property type="evidence" value="ECO:0007669"/>
    <property type="project" value="InterPro"/>
</dbReference>
<dbReference type="GO" id="GO:0019563">
    <property type="term" value="P:glycerol catabolic process"/>
    <property type="evidence" value="ECO:0007669"/>
    <property type="project" value="TreeGrafter"/>
</dbReference>
<evidence type="ECO:0000256" key="20">
    <source>
        <dbReference type="PIRSR" id="PIRSR612734-2"/>
    </source>
</evidence>
<evidence type="ECO:0000256" key="2">
    <source>
        <dbReference type="ARBA" id="ARBA00004778"/>
    </source>
</evidence>
<dbReference type="GO" id="GO:0034012">
    <property type="term" value="F:FAD-AMP lyase (cyclizing) activity"/>
    <property type="evidence" value="ECO:0007669"/>
    <property type="project" value="UniProtKB-EC"/>
</dbReference>
<dbReference type="Pfam" id="PF02734">
    <property type="entry name" value="Dak2"/>
    <property type="match status" value="1"/>
</dbReference>
<dbReference type="EC" id="4.6.1.15" evidence="6"/>
<dbReference type="SUPFAM" id="SSF53300">
    <property type="entry name" value="vWA-like"/>
    <property type="match status" value="1"/>
</dbReference>
<feature type="binding site" evidence="20">
    <location>
        <begin position="57"/>
        <end position="60"/>
    </location>
    <ligand>
        <name>substrate</name>
    </ligand>
</feature>
<comment type="catalytic activity">
    <reaction evidence="16">
        <text>D-glyceraldehyde + ATP = D-glyceraldehyde 3-phosphate + ADP + H(+)</text>
        <dbReference type="Rhea" id="RHEA:13941"/>
        <dbReference type="ChEBI" id="CHEBI:15378"/>
        <dbReference type="ChEBI" id="CHEBI:17378"/>
        <dbReference type="ChEBI" id="CHEBI:30616"/>
        <dbReference type="ChEBI" id="CHEBI:59776"/>
        <dbReference type="ChEBI" id="CHEBI:456216"/>
        <dbReference type="EC" id="2.7.1.28"/>
    </reaction>
</comment>
<dbReference type="FunFam" id="3.30.1180.20:FF:000001">
    <property type="entry name" value="Dihydroxyacetone kinase 1"/>
    <property type="match status" value="1"/>
</dbReference>
<evidence type="ECO:0000256" key="14">
    <source>
        <dbReference type="ARBA" id="ARBA00045490"/>
    </source>
</evidence>
<dbReference type="SUPFAM" id="SSF101473">
    <property type="entry name" value="DhaL-like"/>
    <property type="match status" value="1"/>
</dbReference>
<dbReference type="GO" id="GO:0050354">
    <property type="term" value="F:triokinase activity"/>
    <property type="evidence" value="ECO:0007669"/>
    <property type="project" value="UniProtKB-EC"/>
</dbReference>
<proteinExistence type="inferred from homology"/>
<dbReference type="InterPro" id="IPR012734">
    <property type="entry name" value="DhaK_ATP"/>
</dbReference>
<evidence type="ECO:0000256" key="1">
    <source>
        <dbReference type="ARBA" id="ARBA00001941"/>
    </source>
</evidence>
<evidence type="ECO:0000256" key="9">
    <source>
        <dbReference type="ARBA" id="ARBA00022741"/>
    </source>
</evidence>
<evidence type="ECO:0000256" key="16">
    <source>
        <dbReference type="ARBA" id="ARBA00047974"/>
    </source>
</evidence>
<evidence type="ECO:0000259" key="22">
    <source>
        <dbReference type="PROSITE" id="PS51480"/>
    </source>
</evidence>
<evidence type="ECO:0000256" key="10">
    <source>
        <dbReference type="ARBA" id="ARBA00022777"/>
    </source>
</evidence>
<evidence type="ECO:0000313" key="24">
    <source>
        <dbReference type="EMBL" id="KAK3546638.1"/>
    </source>
</evidence>
<evidence type="ECO:0000256" key="6">
    <source>
        <dbReference type="ARBA" id="ARBA00012578"/>
    </source>
</evidence>
<evidence type="ECO:0000256" key="18">
    <source>
        <dbReference type="ARBA" id="ARBA00048898"/>
    </source>
</evidence>
<dbReference type="Gene3D" id="2.30.30.380">
    <property type="entry name" value="Zn-finger domain of Sec23/24"/>
    <property type="match status" value="1"/>
</dbReference>
<evidence type="ECO:0000256" key="11">
    <source>
        <dbReference type="ARBA" id="ARBA00022840"/>
    </source>
</evidence>
<dbReference type="GO" id="GO:0006886">
    <property type="term" value="P:intracellular protein transport"/>
    <property type="evidence" value="ECO:0007669"/>
    <property type="project" value="InterPro"/>
</dbReference>
<dbReference type="InterPro" id="IPR036465">
    <property type="entry name" value="vWFA_dom_sf"/>
</dbReference>
<sequence>MEIQRKLLNSVEQCADEALEGIASSNGGLMLLRGHRVALRSDLHNLKGKVALISGGGSGHEPAHAGYIGSGMLSAAVAGAVFSSPPSGSILAAIMTLWQSGTSGVLLLVKNYTGDRLNFGLAAEKARAQGVPVDMVVVSDDCAFTQPSKAGRRGLCGTVFIHKLAGALAEESCPLDVIVTKVSNAVKNIGTLGVSLSPCSVPGCLPTFQLLPGDMELGLGIHGEPGIKKSKLASADEVVRTMIDHMTDPCSQSHLPLKSGDTVVLCVNNLGALSCLEMAVVTRAAINCLMGRGIQVARVMSGSFMTSLEMAGMSLSLMRVDEEILRLFDAKTSAPAWPNLSSECLSGRNLYVEPTARPAAGETKPEQGPFSSVACLVLKSICKGLLQRKDELNALDRAAGDGDCGSTHALAATAIEDWMQTTTIPGSPCRFLTALAGLVEERMGGSSGALYSLFLTAAAPHLKESCDGKHWDKAIQAGTDAMKRYGGAAPGDRTMLDALCPAAEELKKLSTVSPCGHIAVLQAAVEKAELGAESTRALTAKAGRASYIASERLTQPDPGAVAVAAILRAMFDALKRKDHIKMEFACSHVVCNWRPESLAEGLSSMLPTGLSRKKSEHPYDNRIAVIPKPIPPLTPPPVPPRRSTQKHTRPISMPPPVPPRGLEGKGQANIKANVNVVLLKVGSLVDINKASSIQSIQKPVHCGKCRAVMSSVSHSQTGPITSTWSCEFCSNQNALSQSELKMGRSPLWTPPGRDVLYVDEEIDTDYINLEDMLVVFCVDISGSMSVTSEVSPGNSMRSPTYVSRLQGVQEALQLALSSLLKSSPHRRVALVTFNDEVTVYGDGTGVPLSLRDWALVDYDHIREQGEKYTTPHCIAETFQCLTQRIKELREHGATALGPAALISVAMASQFTGSKVIICTDGRANIGLGQLEQECVDSVYFYNQLASHAAEKGVIVSVMTFEGEDCSLAEVGKLADHTGGRINRVNICTVGSEIQTAVADNVLATNVEATLLAPNGIYYPFEEDNHRLVREIGNVTSGVEITFQFAVKPDRVESFQRRDRVPFQLQLSFKTRDLKKVTRVITQQKRVTTSSWVWAGSLNMAVLGVHCAQLCARLTMEGRIQEAQSQLKAQQDLLRDISEQKPSPKEESIYGNWISTMSMICEDLNPDTQANRSSAAICATRKHSTGLSDEAAEVVYQMKRVTSVGQREEKAAY</sequence>
<dbReference type="PROSITE" id="PS51480">
    <property type="entry name" value="DHAL"/>
    <property type="match status" value="1"/>
</dbReference>